<evidence type="ECO:0000313" key="9">
    <source>
        <dbReference type="Proteomes" id="UP001595799"/>
    </source>
</evidence>
<dbReference type="EMBL" id="JBHSCW010000003">
    <property type="protein sequence ID" value="MFC4350972.1"/>
    <property type="molecule type" value="Genomic_DNA"/>
</dbReference>
<accession>A0ABV8UIH7</accession>
<evidence type="ECO:0000313" key="8">
    <source>
        <dbReference type="EMBL" id="MFC4350972.1"/>
    </source>
</evidence>
<dbReference type="RefSeq" id="WP_382421314.1">
    <property type="nucleotide sequence ID" value="NZ_JBHSCW010000003.1"/>
</dbReference>
<keyword evidence="9" id="KW-1185">Reference proteome</keyword>
<feature type="transmembrane region" description="Helical" evidence="6">
    <location>
        <begin position="175"/>
        <end position="199"/>
    </location>
</feature>
<dbReference type="InterPro" id="IPR051204">
    <property type="entry name" value="ABC_transp_perm/SBD"/>
</dbReference>
<comment type="similarity">
    <text evidence="6">Belongs to the binding-protein-dependent transport system permease family.</text>
</comment>
<protein>
    <submittedName>
        <fullName evidence="8">ABC transporter permease</fullName>
    </submittedName>
</protein>
<gene>
    <name evidence="8" type="ORF">ACFOW6_05395</name>
</gene>
<evidence type="ECO:0000256" key="2">
    <source>
        <dbReference type="ARBA" id="ARBA00022448"/>
    </source>
</evidence>
<dbReference type="InterPro" id="IPR000515">
    <property type="entry name" value="MetI-like"/>
</dbReference>
<evidence type="ECO:0000256" key="4">
    <source>
        <dbReference type="ARBA" id="ARBA00022989"/>
    </source>
</evidence>
<organism evidence="8 9">
    <name type="scientific">Fodinicurvata halophila</name>
    <dbReference type="NCBI Taxonomy" id="1419723"/>
    <lineage>
        <taxon>Bacteria</taxon>
        <taxon>Pseudomonadati</taxon>
        <taxon>Pseudomonadota</taxon>
        <taxon>Alphaproteobacteria</taxon>
        <taxon>Rhodospirillales</taxon>
        <taxon>Rhodovibrionaceae</taxon>
        <taxon>Fodinicurvata</taxon>
    </lineage>
</organism>
<evidence type="ECO:0000259" key="7">
    <source>
        <dbReference type="PROSITE" id="PS50928"/>
    </source>
</evidence>
<feature type="transmembrane region" description="Helical" evidence="6">
    <location>
        <begin position="219"/>
        <end position="240"/>
    </location>
</feature>
<feature type="domain" description="ABC transmembrane type-1" evidence="7">
    <location>
        <begin position="59"/>
        <end position="240"/>
    </location>
</feature>
<comment type="subcellular location">
    <subcellularLocation>
        <location evidence="1 6">Cell membrane</location>
        <topology evidence="1 6">Multi-pass membrane protein</topology>
    </subcellularLocation>
</comment>
<keyword evidence="3 6" id="KW-0812">Transmembrane</keyword>
<evidence type="ECO:0000256" key="3">
    <source>
        <dbReference type="ARBA" id="ARBA00022692"/>
    </source>
</evidence>
<dbReference type="Proteomes" id="UP001595799">
    <property type="component" value="Unassembled WGS sequence"/>
</dbReference>
<reference evidence="9" key="1">
    <citation type="journal article" date="2019" name="Int. J. Syst. Evol. Microbiol.">
        <title>The Global Catalogue of Microorganisms (GCM) 10K type strain sequencing project: providing services to taxonomists for standard genome sequencing and annotation.</title>
        <authorList>
            <consortium name="The Broad Institute Genomics Platform"/>
            <consortium name="The Broad Institute Genome Sequencing Center for Infectious Disease"/>
            <person name="Wu L."/>
            <person name="Ma J."/>
        </authorList>
    </citation>
    <scope>NUCLEOTIDE SEQUENCE [LARGE SCALE GENOMIC DNA]</scope>
    <source>
        <strain evidence="9">CECT 8472</strain>
    </source>
</reference>
<keyword evidence="4 6" id="KW-1133">Transmembrane helix</keyword>
<dbReference type="PROSITE" id="PS50928">
    <property type="entry name" value="ABC_TM1"/>
    <property type="match status" value="1"/>
</dbReference>
<proteinExistence type="inferred from homology"/>
<sequence>MIGIGSLPARAPRLGILPWLTLVFILLTLFMGQAGPLFDWLFPGIDKPVYTRHSFPDLVLDHIFLVTASSLISVIVGVSAGVFATRPVGEEFKPVISAISAIGQTFPPAAVLAVVAPLAGFGFKPALVALALYGLLPIVQNTMAGLETVPSATLEAARGMGLSKREILTRVELPLAMRVITAGIRVSVIVNIGTATIASTVGARSLGTPIISGLVSQNVAFVLQGAILVALLAIVTDLVFERLERFFSVERT</sequence>
<comment type="caution">
    <text evidence="8">The sequence shown here is derived from an EMBL/GenBank/DDBJ whole genome shotgun (WGS) entry which is preliminary data.</text>
</comment>
<evidence type="ECO:0000256" key="6">
    <source>
        <dbReference type="RuleBase" id="RU363032"/>
    </source>
</evidence>
<dbReference type="InterPro" id="IPR035906">
    <property type="entry name" value="MetI-like_sf"/>
</dbReference>
<dbReference type="Gene3D" id="1.10.3720.10">
    <property type="entry name" value="MetI-like"/>
    <property type="match status" value="1"/>
</dbReference>
<keyword evidence="5 6" id="KW-0472">Membrane</keyword>
<dbReference type="SUPFAM" id="SSF161098">
    <property type="entry name" value="MetI-like"/>
    <property type="match status" value="1"/>
</dbReference>
<dbReference type="CDD" id="cd06261">
    <property type="entry name" value="TM_PBP2"/>
    <property type="match status" value="1"/>
</dbReference>
<dbReference type="PANTHER" id="PTHR30177">
    <property type="entry name" value="GLYCINE BETAINE/L-PROLINE TRANSPORT SYSTEM PERMEASE PROTEIN PROW"/>
    <property type="match status" value="1"/>
</dbReference>
<dbReference type="Pfam" id="PF00528">
    <property type="entry name" value="BPD_transp_1"/>
    <property type="match status" value="1"/>
</dbReference>
<keyword evidence="2 6" id="KW-0813">Transport</keyword>
<feature type="transmembrane region" description="Helical" evidence="6">
    <location>
        <begin position="110"/>
        <end position="136"/>
    </location>
</feature>
<feature type="transmembrane region" description="Helical" evidence="6">
    <location>
        <begin position="16"/>
        <end position="42"/>
    </location>
</feature>
<evidence type="ECO:0000256" key="1">
    <source>
        <dbReference type="ARBA" id="ARBA00004651"/>
    </source>
</evidence>
<evidence type="ECO:0000256" key="5">
    <source>
        <dbReference type="ARBA" id="ARBA00023136"/>
    </source>
</evidence>
<name>A0ABV8UIH7_9PROT</name>
<feature type="transmembrane region" description="Helical" evidence="6">
    <location>
        <begin position="63"/>
        <end position="84"/>
    </location>
</feature>
<dbReference type="PANTHER" id="PTHR30177:SF32">
    <property type="entry name" value="GLYCINE BETAINE UPTAKE SYSTEM PERMEASE PROTEIN YEHW"/>
    <property type="match status" value="1"/>
</dbReference>